<protein>
    <submittedName>
        <fullName evidence="1">Uncharacterized protein</fullName>
    </submittedName>
</protein>
<proteinExistence type="predicted"/>
<accession>A0A371DP76</accession>
<evidence type="ECO:0000313" key="2">
    <source>
        <dbReference type="Proteomes" id="UP000256964"/>
    </source>
</evidence>
<dbReference type="AlphaFoldDB" id="A0A371DP76"/>
<gene>
    <name evidence="1" type="ORF">OH76DRAFT_1398655</name>
</gene>
<organism evidence="1 2">
    <name type="scientific">Lentinus brumalis</name>
    <dbReference type="NCBI Taxonomy" id="2498619"/>
    <lineage>
        <taxon>Eukaryota</taxon>
        <taxon>Fungi</taxon>
        <taxon>Dikarya</taxon>
        <taxon>Basidiomycota</taxon>
        <taxon>Agaricomycotina</taxon>
        <taxon>Agaricomycetes</taxon>
        <taxon>Polyporales</taxon>
        <taxon>Polyporaceae</taxon>
        <taxon>Lentinus</taxon>
    </lineage>
</organism>
<name>A0A371DP76_9APHY</name>
<dbReference type="Proteomes" id="UP000256964">
    <property type="component" value="Unassembled WGS sequence"/>
</dbReference>
<reference evidence="1 2" key="1">
    <citation type="journal article" date="2018" name="Biotechnol. Biofuels">
        <title>Integrative visual omics of the white-rot fungus Polyporus brumalis exposes the biotechnological potential of its oxidative enzymes for delignifying raw plant biomass.</title>
        <authorList>
            <person name="Miyauchi S."/>
            <person name="Rancon A."/>
            <person name="Drula E."/>
            <person name="Hage H."/>
            <person name="Chaduli D."/>
            <person name="Favel A."/>
            <person name="Grisel S."/>
            <person name="Henrissat B."/>
            <person name="Herpoel-Gimbert I."/>
            <person name="Ruiz-Duenas F.J."/>
            <person name="Chevret D."/>
            <person name="Hainaut M."/>
            <person name="Lin J."/>
            <person name="Wang M."/>
            <person name="Pangilinan J."/>
            <person name="Lipzen A."/>
            <person name="Lesage-Meessen L."/>
            <person name="Navarro D."/>
            <person name="Riley R."/>
            <person name="Grigoriev I.V."/>
            <person name="Zhou S."/>
            <person name="Raouche S."/>
            <person name="Rosso M.N."/>
        </authorList>
    </citation>
    <scope>NUCLEOTIDE SEQUENCE [LARGE SCALE GENOMIC DNA]</scope>
    <source>
        <strain evidence="1 2">BRFM 1820</strain>
    </source>
</reference>
<dbReference type="EMBL" id="KZ857385">
    <property type="protein sequence ID" value="RDX54336.1"/>
    <property type="molecule type" value="Genomic_DNA"/>
</dbReference>
<keyword evidence="2" id="KW-1185">Reference proteome</keyword>
<sequence>MRQMLRGSLLSKAAVQVTAGVQRRALCHSVPSDQYPCCEEKQRLGDKGGDSAIVHSCDQAMVRRWHPNYPPTDGEV</sequence>
<evidence type="ECO:0000313" key="1">
    <source>
        <dbReference type="EMBL" id="RDX54336.1"/>
    </source>
</evidence>